<keyword evidence="11" id="KW-0966">Cell projection</keyword>
<keyword evidence="7 10" id="KW-0283">Flagellar rotation</keyword>
<comment type="subcellular location">
    <subcellularLocation>
        <location evidence="10">Cell inner membrane</location>
    </subcellularLocation>
    <subcellularLocation>
        <location evidence="2">Cell membrane</location>
        <topology evidence="2">Single-pass membrane protein</topology>
    </subcellularLocation>
</comment>
<evidence type="ECO:0000256" key="2">
    <source>
        <dbReference type="ARBA" id="ARBA00004162"/>
    </source>
</evidence>
<organism evidence="11 12">
    <name type="scientific">Litorisediminicola beolgyonensis</name>
    <dbReference type="NCBI Taxonomy" id="1173614"/>
    <lineage>
        <taxon>Bacteria</taxon>
        <taxon>Pseudomonadati</taxon>
        <taxon>Pseudomonadota</taxon>
        <taxon>Alphaproteobacteria</taxon>
        <taxon>Rhodobacterales</taxon>
        <taxon>Paracoccaceae</taxon>
        <taxon>Litorisediminicola</taxon>
    </lineage>
</organism>
<evidence type="ECO:0000256" key="8">
    <source>
        <dbReference type="ARBA" id="ARBA00022989"/>
    </source>
</evidence>
<dbReference type="Proteomes" id="UP001597135">
    <property type="component" value="Unassembled WGS sequence"/>
</dbReference>
<accession>A0ABW3ZML3</accession>
<dbReference type="Pfam" id="PF03748">
    <property type="entry name" value="FliL"/>
    <property type="match status" value="1"/>
</dbReference>
<name>A0ABW3ZML3_9RHOB</name>
<keyword evidence="4" id="KW-1003">Cell membrane</keyword>
<evidence type="ECO:0000256" key="10">
    <source>
        <dbReference type="RuleBase" id="RU364125"/>
    </source>
</evidence>
<evidence type="ECO:0000256" key="5">
    <source>
        <dbReference type="ARBA" id="ARBA00022500"/>
    </source>
</evidence>
<evidence type="ECO:0000256" key="1">
    <source>
        <dbReference type="ARBA" id="ARBA00002254"/>
    </source>
</evidence>
<keyword evidence="9 10" id="KW-0472">Membrane</keyword>
<comment type="caution">
    <text evidence="11">The sequence shown here is derived from an EMBL/GenBank/DDBJ whole genome shotgun (WGS) entry which is preliminary data.</text>
</comment>
<reference evidence="12" key="1">
    <citation type="journal article" date="2019" name="Int. J. Syst. Evol. Microbiol.">
        <title>The Global Catalogue of Microorganisms (GCM) 10K type strain sequencing project: providing services to taxonomists for standard genome sequencing and annotation.</title>
        <authorList>
            <consortium name="The Broad Institute Genomics Platform"/>
            <consortium name="The Broad Institute Genome Sequencing Center for Infectious Disease"/>
            <person name="Wu L."/>
            <person name="Ma J."/>
        </authorList>
    </citation>
    <scope>NUCLEOTIDE SEQUENCE [LARGE SCALE GENOMIC DNA]</scope>
    <source>
        <strain evidence="12">CCUG 62953</strain>
    </source>
</reference>
<keyword evidence="5 10" id="KW-0145">Chemotaxis</keyword>
<keyword evidence="6" id="KW-0812">Transmembrane</keyword>
<dbReference type="InterPro" id="IPR005503">
    <property type="entry name" value="FliL"/>
</dbReference>
<evidence type="ECO:0000256" key="6">
    <source>
        <dbReference type="ARBA" id="ARBA00022692"/>
    </source>
</evidence>
<gene>
    <name evidence="11" type="primary">fliL</name>
    <name evidence="11" type="ORF">ACFQ4E_16515</name>
</gene>
<keyword evidence="11" id="KW-0969">Cilium</keyword>
<keyword evidence="8" id="KW-1133">Transmembrane helix</keyword>
<protein>
    <recommendedName>
        <fullName evidence="10">Flagellar protein FliL</fullName>
    </recommendedName>
</protein>
<sequence length="168" mass="18011">MTDMTADSPPKGSKLPLILGLILALLGAGGGYYAVIAGLLPVGHGDAGASHTEAEKSLLPSRHDVSPLGDIAFVDLPPLVVSLNPSSSASHLRFTATLEVPRDAEAEVREVQPRILDAMNGYLRALDPKDFESRGALMLVRSQLVRRIELVIGPERLRDLLVLEFVLD</sequence>
<evidence type="ECO:0000256" key="9">
    <source>
        <dbReference type="ARBA" id="ARBA00023136"/>
    </source>
</evidence>
<evidence type="ECO:0000256" key="4">
    <source>
        <dbReference type="ARBA" id="ARBA00022475"/>
    </source>
</evidence>
<evidence type="ECO:0000313" key="11">
    <source>
        <dbReference type="EMBL" id="MFD1344035.1"/>
    </source>
</evidence>
<evidence type="ECO:0000256" key="3">
    <source>
        <dbReference type="ARBA" id="ARBA00008281"/>
    </source>
</evidence>
<keyword evidence="10" id="KW-0997">Cell inner membrane</keyword>
<comment type="function">
    <text evidence="1 10">Controls the rotational direction of flagella during chemotaxis.</text>
</comment>
<comment type="similarity">
    <text evidence="3 10">Belongs to the FliL family.</text>
</comment>
<dbReference type="RefSeq" id="WP_386805496.1">
    <property type="nucleotide sequence ID" value="NZ_JBHTMU010000036.1"/>
</dbReference>
<keyword evidence="11" id="KW-0282">Flagellum</keyword>
<dbReference type="EMBL" id="JBHTMU010000036">
    <property type="protein sequence ID" value="MFD1344035.1"/>
    <property type="molecule type" value="Genomic_DNA"/>
</dbReference>
<evidence type="ECO:0000313" key="12">
    <source>
        <dbReference type="Proteomes" id="UP001597135"/>
    </source>
</evidence>
<evidence type="ECO:0000256" key="7">
    <source>
        <dbReference type="ARBA" id="ARBA00022779"/>
    </source>
</evidence>
<keyword evidence="12" id="KW-1185">Reference proteome</keyword>
<proteinExistence type="inferred from homology"/>